<dbReference type="NCBIfam" id="NF006091">
    <property type="entry name" value="PRK08243.1"/>
    <property type="match status" value="1"/>
</dbReference>
<dbReference type="InterPro" id="IPR050641">
    <property type="entry name" value="RIFMO-like"/>
</dbReference>
<dbReference type="InterPro" id="IPR002938">
    <property type="entry name" value="FAD-bd"/>
</dbReference>
<dbReference type="SUPFAM" id="SSF54373">
    <property type="entry name" value="FAD-linked reductases, C-terminal domain"/>
    <property type="match status" value="1"/>
</dbReference>
<protein>
    <submittedName>
        <fullName evidence="4">p-hydroxybenzoate 3-monooxygenase</fullName>
    </submittedName>
</protein>
<dbReference type="NCBIfam" id="TIGR02360">
    <property type="entry name" value="pbenz_hydroxyl"/>
    <property type="match status" value="1"/>
</dbReference>
<dbReference type="EMBL" id="FNEB01000008">
    <property type="protein sequence ID" value="SDJ07458.1"/>
    <property type="molecule type" value="Genomic_DNA"/>
</dbReference>
<dbReference type="AlphaFoldDB" id="A0A1G8QRZ0"/>
<dbReference type="Gene3D" id="3.30.9.10">
    <property type="entry name" value="D-Amino Acid Oxidase, subunit A, domain 2"/>
    <property type="match status" value="1"/>
</dbReference>
<dbReference type="Proteomes" id="UP000199340">
    <property type="component" value="Unassembled WGS sequence"/>
</dbReference>
<accession>A0A1G8QRZ0</accession>
<gene>
    <name evidence="4" type="ORF">SAMN05421850_10867</name>
</gene>
<proteinExistence type="predicted"/>
<evidence type="ECO:0000259" key="3">
    <source>
        <dbReference type="Pfam" id="PF01494"/>
    </source>
</evidence>
<dbReference type="PRINTS" id="PR00420">
    <property type="entry name" value="RNGMNOXGNASE"/>
</dbReference>
<dbReference type="InterPro" id="IPR036188">
    <property type="entry name" value="FAD/NAD-bd_sf"/>
</dbReference>
<dbReference type="InterPro" id="IPR012733">
    <property type="entry name" value="HB_mOase"/>
</dbReference>
<dbReference type="GO" id="GO:0043639">
    <property type="term" value="P:benzoate catabolic process"/>
    <property type="evidence" value="ECO:0007669"/>
    <property type="project" value="InterPro"/>
</dbReference>
<feature type="domain" description="FAD-binding" evidence="3">
    <location>
        <begin position="2"/>
        <end position="341"/>
    </location>
</feature>
<organism evidence="4 5">
    <name type="scientific">Lutimaribacter saemankumensis</name>
    <dbReference type="NCBI Taxonomy" id="490829"/>
    <lineage>
        <taxon>Bacteria</taxon>
        <taxon>Pseudomonadati</taxon>
        <taxon>Pseudomonadota</taxon>
        <taxon>Alphaproteobacteria</taxon>
        <taxon>Rhodobacterales</taxon>
        <taxon>Roseobacteraceae</taxon>
        <taxon>Lutimaribacter</taxon>
    </lineage>
</organism>
<keyword evidence="1" id="KW-0285">Flavoprotein</keyword>
<keyword evidence="2" id="KW-0274">FAD</keyword>
<dbReference type="PANTHER" id="PTHR43004:SF3">
    <property type="entry name" value="P-HYDROXYBENZOATE HYDROXYLASE"/>
    <property type="match status" value="1"/>
</dbReference>
<dbReference type="PANTHER" id="PTHR43004">
    <property type="entry name" value="TRK SYSTEM POTASSIUM UPTAKE PROTEIN"/>
    <property type="match status" value="1"/>
</dbReference>
<dbReference type="RefSeq" id="WP_090029462.1">
    <property type="nucleotide sequence ID" value="NZ_FNEB01000008.1"/>
</dbReference>
<dbReference type="Gene3D" id="3.50.50.60">
    <property type="entry name" value="FAD/NAD(P)-binding domain"/>
    <property type="match status" value="1"/>
</dbReference>
<dbReference type="GO" id="GO:0018659">
    <property type="term" value="F:4-hydroxybenzoate 3-monooxygenase activity"/>
    <property type="evidence" value="ECO:0007669"/>
    <property type="project" value="InterPro"/>
</dbReference>
<evidence type="ECO:0000256" key="2">
    <source>
        <dbReference type="ARBA" id="ARBA00022827"/>
    </source>
</evidence>
<dbReference type="GO" id="GO:0071949">
    <property type="term" value="F:FAD binding"/>
    <property type="evidence" value="ECO:0007669"/>
    <property type="project" value="InterPro"/>
</dbReference>
<sequence length="389" mass="43989">MRTQVAIIGGGPSGLLLSQLLYTKGIDSVVLERRSRDYVLSRIRAGVLETGFVDLMKQAGVADRMEREGFVHDGTQIAFDGEMFRIDFKKLIGKTVMVYGQTEVTRDLYDARDAAGGTVLHECSAVNPRDLDTDAPYVTFLKDGQVHRLDCDFVAGCDGFHGPSRQAIPTDIRREYERTYPFGWLGILSETPPVDDELIYANSERGFALCSMRNDNLSRYYIQCDLSDTPDDWTDDAFWDELKRRIPDEAADKLVTGPSIEKSIAPLRSFVCEPMRWGRLFLAGDAAHIVPPTGAKGLNTAASDIHYLFEGFDRHYNDGDSDALDRYSEKALARIWKTQRFSWWMTTQLHRFPDQTEFDLKVQQAELAFLRDNEAAQKALAESYTGMPY</sequence>
<evidence type="ECO:0000256" key="1">
    <source>
        <dbReference type="ARBA" id="ARBA00022630"/>
    </source>
</evidence>
<dbReference type="OrthoDB" id="9791689at2"/>
<keyword evidence="4" id="KW-0560">Oxidoreductase</keyword>
<keyword evidence="4" id="KW-0503">Monooxygenase</keyword>
<dbReference type="STRING" id="490829.SAMN05421850_10867"/>
<name>A0A1G8QRZ0_9RHOB</name>
<dbReference type="SUPFAM" id="SSF51905">
    <property type="entry name" value="FAD/NAD(P)-binding domain"/>
    <property type="match status" value="1"/>
</dbReference>
<keyword evidence="5" id="KW-1185">Reference proteome</keyword>
<dbReference type="Pfam" id="PF01494">
    <property type="entry name" value="FAD_binding_3"/>
    <property type="match status" value="1"/>
</dbReference>
<evidence type="ECO:0000313" key="4">
    <source>
        <dbReference type="EMBL" id="SDJ07458.1"/>
    </source>
</evidence>
<evidence type="ECO:0000313" key="5">
    <source>
        <dbReference type="Proteomes" id="UP000199340"/>
    </source>
</evidence>
<reference evidence="4 5" key="1">
    <citation type="submission" date="2016-10" db="EMBL/GenBank/DDBJ databases">
        <authorList>
            <person name="de Groot N.N."/>
        </authorList>
    </citation>
    <scope>NUCLEOTIDE SEQUENCE [LARGE SCALE GENOMIC DNA]</scope>
    <source>
        <strain evidence="4 5">DSM 28010</strain>
    </source>
</reference>